<evidence type="ECO:0000313" key="2">
    <source>
        <dbReference type="Proteomes" id="UP000318834"/>
    </source>
</evidence>
<organism evidence="1 2">
    <name type="scientific">Candidatus Segetimicrobium genomatis</name>
    <dbReference type="NCBI Taxonomy" id="2569760"/>
    <lineage>
        <taxon>Bacteria</taxon>
        <taxon>Bacillati</taxon>
        <taxon>Candidatus Sysuimicrobiota</taxon>
        <taxon>Candidatus Sysuimicrobiia</taxon>
        <taxon>Candidatus Sysuimicrobiales</taxon>
        <taxon>Candidatus Segetimicrobiaceae</taxon>
        <taxon>Candidatus Segetimicrobium</taxon>
    </lineage>
</organism>
<reference evidence="1 2" key="1">
    <citation type="journal article" date="2019" name="Nat. Microbiol.">
        <title>Mediterranean grassland soil C-N compound turnover is dependent on rainfall and depth, and is mediated by genomically divergent microorganisms.</title>
        <authorList>
            <person name="Diamond S."/>
            <person name="Andeer P.F."/>
            <person name="Li Z."/>
            <person name="Crits-Christoph A."/>
            <person name="Burstein D."/>
            <person name="Anantharaman K."/>
            <person name="Lane K.R."/>
            <person name="Thomas B.C."/>
            <person name="Pan C."/>
            <person name="Northen T.R."/>
            <person name="Banfield J.F."/>
        </authorList>
    </citation>
    <scope>NUCLEOTIDE SEQUENCE [LARGE SCALE GENOMIC DNA]</scope>
    <source>
        <strain evidence="1">NP_8</strain>
    </source>
</reference>
<comment type="caution">
    <text evidence="1">The sequence shown here is derived from an EMBL/GenBank/DDBJ whole genome shotgun (WGS) entry which is preliminary data.</text>
</comment>
<dbReference type="EMBL" id="VBAP01000115">
    <property type="protein sequence ID" value="TMI71348.1"/>
    <property type="molecule type" value="Genomic_DNA"/>
</dbReference>
<accession>A0A537IJ54</accession>
<dbReference type="AlphaFoldDB" id="A0A537IJ54"/>
<evidence type="ECO:0000313" key="1">
    <source>
        <dbReference type="EMBL" id="TMI71348.1"/>
    </source>
</evidence>
<name>A0A537IJ54_9BACT</name>
<sequence>MPQPQFTDMPLGHLGNIEVSKYQTATGSRLRLRRHTPRPAEVYLDPLELEGLTRVRYKPIALLPPRSEQTDEATPRTDGTMEPLQNEFALVSVGVAHVGSEEALLIRDMNAGQAVLLRAHELDALLRARHRDFAPLVDTSDLVAIPEADIDQA</sequence>
<dbReference type="Proteomes" id="UP000318834">
    <property type="component" value="Unassembled WGS sequence"/>
</dbReference>
<proteinExistence type="predicted"/>
<protein>
    <submittedName>
        <fullName evidence="1">Uncharacterized protein</fullName>
    </submittedName>
</protein>
<gene>
    <name evidence="1" type="ORF">E6H05_12695</name>
</gene>